<name>A0A840NIZ3_9PSEU</name>
<dbReference type="EMBL" id="JACHIV010000001">
    <property type="protein sequence ID" value="MBB5070005.1"/>
    <property type="molecule type" value="Genomic_DNA"/>
</dbReference>
<dbReference type="AlphaFoldDB" id="A0A840NIZ3"/>
<evidence type="ECO:0000259" key="2">
    <source>
        <dbReference type="Pfam" id="PF00582"/>
    </source>
</evidence>
<feature type="domain" description="UspA" evidence="2">
    <location>
        <begin position="151"/>
        <end position="272"/>
    </location>
</feature>
<dbReference type="InterPro" id="IPR006015">
    <property type="entry name" value="Universal_stress_UspA"/>
</dbReference>
<dbReference type="RefSeq" id="WP_184479607.1">
    <property type="nucleotide sequence ID" value="NZ_JACHIV010000001.1"/>
</dbReference>
<dbReference type="InterPro" id="IPR014729">
    <property type="entry name" value="Rossmann-like_a/b/a_fold"/>
</dbReference>
<protein>
    <submittedName>
        <fullName evidence="3">Nucleotide-binding universal stress UspA family protein</fullName>
    </submittedName>
</protein>
<comment type="caution">
    <text evidence="3">The sequence shown here is derived from an EMBL/GenBank/DDBJ whole genome shotgun (WGS) entry which is preliminary data.</text>
</comment>
<sequence>MNDIRRSVVVGIDGSRSAELAAGWAAVDGRGRNLPVHLVFALGGVAPVLPGAYPMQCYYEGIDSNARERLDAAADVVRAAAPDIPITTAVTNQPPALALVDLSEQADEVVLGQGDFSGFPEMLLGSVATSVSARARSPVVVVRGDPDATGPVVVGVDGGAAADVALAAAFERASRTGLPLVAAHAVEERHRTSGGAGGAGEHVAEWRRRHPEVDLHWVEERGDPREVLLAQARRASVVVVGSRGRGGFRGLLLGSTSQALLHHAACPVMVVRART</sequence>
<accession>A0A840NIZ3</accession>
<gene>
    <name evidence="3" type="ORF">BJ969_003093</name>
</gene>
<dbReference type="Gene3D" id="3.40.50.620">
    <property type="entry name" value="HUPs"/>
    <property type="match status" value="2"/>
</dbReference>
<evidence type="ECO:0000256" key="1">
    <source>
        <dbReference type="ARBA" id="ARBA00008791"/>
    </source>
</evidence>
<evidence type="ECO:0000313" key="4">
    <source>
        <dbReference type="Proteomes" id="UP000580474"/>
    </source>
</evidence>
<dbReference type="Proteomes" id="UP000580474">
    <property type="component" value="Unassembled WGS sequence"/>
</dbReference>
<comment type="similarity">
    <text evidence="1">Belongs to the universal stress protein A family.</text>
</comment>
<dbReference type="PANTHER" id="PTHR46268:SF6">
    <property type="entry name" value="UNIVERSAL STRESS PROTEIN UP12"/>
    <property type="match status" value="1"/>
</dbReference>
<dbReference type="Pfam" id="PF00582">
    <property type="entry name" value="Usp"/>
    <property type="match status" value="2"/>
</dbReference>
<dbReference type="PRINTS" id="PR01438">
    <property type="entry name" value="UNVRSLSTRESS"/>
</dbReference>
<reference evidence="3 4" key="1">
    <citation type="submission" date="2020-08" db="EMBL/GenBank/DDBJ databases">
        <title>Sequencing the genomes of 1000 actinobacteria strains.</title>
        <authorList>
            <person name="Klenk H.-P."/>
        </authorList>
    </citation>
    <scope>NUCLEOTIDE SEQUENCE [LARGE SCALE GENOMIC DNA]</scope>
    <source>
        <strain evidence="3 4">DSM 45582</strain>
    </source>
</reference>
<dbReference type="InterPro" id="IPR006016">
    <property type="entry name" value="UspA"/>
</dbReference>
<dbReference type="SUPFAM" id="SSF52402">
    <property type="entry name" value="Adenine nucleotide alpha hydrolases-like"/>
    <property type="match status" value="2"/>
</dbReference>
<feature type="domain" description="UspA" evidence="2">
    <location>
        <begin position="6"/>
        <end position="143"/>
    </location>
</feature>
<proteinExistence type="inferred from homology"/>
<keyword evidence="4" id="KW-1185">Reference proteome</keyword>
<dbReference type="PANTHER" id="PTHR46268">
    <property type="entry name" value="STRESS RESPONSE PROTEIN NHAX"/>
    <property type="match status" value="1"/>
</dbReference>
<organism evidence="3 4">
    <name type="scientific">Saccharopolyspora gloriosae</name>
    <dbReference type="NCBI Taxonomy" id="455344"/>
    <lineage>
        <taxon>Bacteria</taxon>
        <taxon>Bacillati</taxon>
        <taxon>Actinomycetota</taxon>
        <taxon>Actinomycetes</taxon>
        <taxon>Pseudonocardiales</taxon>
        <taxon>Pseudonocardiaceae</taxon>
        <taxon>Saccharopolyspora</taxon>
    </lineage>
</organism>
<evidence type="ECO:0000313" key="3">
    <source>
        <dbReference type="EMBL" id="MBB5070005.1"/>
    </source>
</evidence>